<evidence type="ECO:0000256" key="1">
    <source>
        <dbReference type="SAM" id="MobiDB-lite"/>
    </source>
</evidence>
<organism evidence="3 5">
    <name type="scientific">Biomphalaria glabrata</name>
    <name type="common">Bloodfluke planorb</name>
    <name type="synonym">Freshwater snail</name>
    <dbReference type="NCBI Taxonomy" id="6526"/>
    <lineage>
        <taxon>Eukaryota</taxon>
        <taxon>Metazoa</taxon>
        <taxon>Spiralia</taxon>
        <taxon>Lophotrochozoa</taxon>
        <taxon>Mollusca</taxon>
        <taxon>Gastropoda</taxon>
        <taxon>Heterobranchia</taxon>
        <taxon>Euthyneura</taxon>
        <taxon>Panpulmonata</taxon>
        <taxon>Hygrophila</taxon>
        <taxon>Lymnaeoidea</taxon>
        <taxon>Planorbidae</taxon>
        <taxon>Biomphalaria</taxon>
    </lineage>
</organism>
<dbReference type="GeneID" id="106053650"/>
<dbReference type="AlphaFoldDB" id="A0A9W3AIV8"/>
<evidence type="ECO:0000313" key="6">
    <source>
        <dbReference type="RefSeq" id="XP_055887070.1"/>
    </source>
</evidence>
<dbReference type="RefSeq" id="XP_055887069.1">
    <property type="nucleotide sequence ID" value="XM_056031094.1"/>
</dbReference>
<evidence type="ECO:0000313" key="4">
    <source>
        <dbReference type="RefSeq" id="XP_055887068.1"/>
    </source>
</evidence>
<dbReference type="OrthoDB" id="10457626at2759"/>
<keyword evidence="2" id="KW-1133">Transmembrane helix</keyword>
<sequence>MLLLSYNGHNQTVYNEDCISVTYTMARINQNLYLAYEDHCRRRFSRTCYLQVQLPDLDVKVNQTRTDDIVFSLGTKLTTYILAAILTFILLSFLLILCKVKGKKKLAPQRPVIVPHHTGSSVDAAAKASRSSQRLTTWLSSRTSVSPKNRGSPKTLTKSITVVKETEV</sequence>
<dbReference type="RefSeq" id="XP_055887068.1">
    <property type="nucleotide sequence ID" value="XM_056031093.1"/>
</dbReference>
<evidence type="ECO:0000313" key="3">
    <source>
        <dbReference type="Proteomes" id="UP001165740"/>
    </source>
</evidence>
<evidence type="ECO:0000313" key="5">
    <source>
        <dbReference type="RefSeq" id="XP_055887069.1"/>
    </source>
</evidence>
<reference evidence="4 5" key="1">
    <citation type="submission" date="2025-04" db="UniProtKB">
        <authorList>
            <consortium name="RefSeq"/>
        </authorList>
    </citation>
    <scope>IDENTIFICATION</scope>
</reference>
<feature type="compositionally biased region" description="Polar residues" evidence="1">
    <location>
        <begin position="129"/>
        <end position="157"/>
    </location>
</feature>
<protein>
    <submittedName>
        <fullName evidence="4 5">Uncharacterized protein LOC106053650</fullName>
    </submittedName>
</protein>
<accession>A0A9W3AIV8</accession>
<proteinExistence type="predicted"/>
<name>A0A9W3AIV8_BIOGL</name>
<keyword evidence="2" id="KW-0472">Membrane</keyword>
<dbReference type="RefSeq" id="XP_055887070.1">
    <property type="nucleotide sequence ID" value="XM_056031095.1"/>
</dbReference>
<gene>
    <name evidence="4 5 6" type="primary">LOC106053650</name>
</gene>
<feature type="region of interest" description="Disordered" evidence="1">
    <location>
        <begin position="124"/>
        <end position="157"/>
    </location>
</feature>
<evidence type="ECO:0000256" key="2">
    <source>
        <dbReference type="SAM" id="Phobius"/>
    </source>
</evidence>
<keyword evidence="3" id="KW-1185">Reference proteome</keyword>
<dbReference type="Proteomes" id="UP001165740">
    <property type="component" value="Chromosome 5"/>
</dbReference>
<feature type="transmembrane region" description="Helical" evidence="2">
    <location>
        <begin position="80"/>
        <end position="100"/>
    </location>
</feature>
<keyword evidence="2" id="KW-0812">Transmembrane</keyword>